<protein>
    <submittedName>
        <fullName evidence="5">Sugar O-acetyltransferase</fullName>
        <ecNumber evidence="5">2.3.1.-</ecNumber>
    </submittedName>
</protein>
<dbReference type="Proteomes" id="UP001485226">
    <property type="component" value="Unassembled WGS sequence"/>
</dbReference>
<dbReference type="EMBL" id="JBBYHS010000001">
    <property type="protein sequence ID" value="MEL1252218.1"/>
    <property type="molecule type" value="Genomic_DNA"/>
</dbReference>
<dbReference type="RefSeq" id="WP_243234850.1">
    <property type="nucleotide sequence ID" value="NZ_JBBYHS010000001.1"/>
</dbReference>
<dbReference type="InterPro" id="IPR011004">
    <property type="entry name" value="Trimer_LpxA-like_sf"/>
</dbReference>
<dbReference type="SUPFAM" id="SSF51161">
    <property type="entry name" value="Trimeric LpxA-like enzymes"/>
    <property type="match status" value="1"/>
</dbReference>
<dbReference type="PANTHER" id="PTHR23416">
    <property type="entry name" value="SIALIC ACID SYNTHASE-RELATED"/>
    <property type="match status" value="1"/>
</dbReference>
<evidence type="ECO:0000313" key="5">
    <source>
        <dbReference type="EMBL" id="MEL1252218.1"/>
    </source>
</evidence>
<proteinExistence type="inferred from homology"/>
<dbReference type="EC" id="2.3.1.-" evidence="5"/>
<dbReference type="Pfam" id="PF00132">
    <property type="entry name" value="Hexapep"/>
    <property type="match status" value="1"/>
</dbReference>
<keyword evidence="2 5" id="KW-0808">Transferase</keyword>
<dbReference type="InterPro" id="IPR018357">
    <property type="entry name" value="Hexapep_transf_CS"/>
</dbReference>
<evidence type="ECO:0000256" key="1">
    <source>
        <dbReference type="ARBA" id="ARBA00007274"/>
    </source>
</evidence>
<organism evidence="5 6">
    <name type="scientific">Flavobacterium calami</name>
    <dbReference type="NCBI Taxonomy" id="3139144"/>
    <lineage>
        <taxon>Bacteria</taxon>
        <taxon>Pseudomonadati</taxon>
        <taxon>Bacteroidota</taxon>
        <taxon>Flavobacteriia</taxon>
        <taxon>Flavobacteriales</taxon>
        <taxon>Flavobacteriaceae</taxon>
        <taxon>Flavobacterium</taxon>
    </lineage>
</organism>
<gene>
    <name evidence="5" type="ORF">AAEO57_00415</name>
</gene>
<keyword evidence="4 5" id="KW-0012">Acyltransferase</keyword>
<accession>A0ABU9IJY1</accession>
<evidence type="ECO:0000256" key="2">
    <source>
        <dbReference type="ARBA" id="ARBA00022679"/>
    </source>
</evidence>
<dbReference type="InterPro" id="IPR051159">
    <property type="entry name" value="Hexapeptide_acetyltransf"/>
</dbReference>
<keyword evidence="6" id="KW-1185">Reference proteome</keyword>
<dbReference type="Pfam" id="PF14602">
    <property type="entry name" value="Hexapep_2"/>
    <property type="match status" value="1"/>
</dbReference>
<dbReference type="CDD" id="cd03357">
    <property type="entry name" value="LbH_MAT_GAT"/>
    <property type="match status" value="1"/>
</dbReference>
<name>A0ABU9IJY1_9FLAO</name>
<dbReference type="GO" id="GO:0016746">
    <property type="term" value="F:acyltransferase activity"/>
    <property type="evidence" value="ECO:0007669"/>
    <property type="project" value="UniProtKB-KW"/>
</dbReference>
<comment type="similarity">
    <text evidence="1">Belongs to the transferase hexapeptide repeat family.</text>
</comment>
<evidence type="ECO:0000313" key="6">
    <source>
        <dbReference type="Proteomes" id="UP001485226"/>
    </source>
</evidence>
<dbReference type="PROSITE" id="PS00101">
    <property type="entry name" value="HEXAPEP_TRANSFERASES"/>
    <property type="match status" value="1"/>
</dbReference>
<comment type="caution">
    <text evidence="5">The sequence shown here is derived from an EMBL/GenBank/DDBJ whole genome shotgun (WGS) entry which is preliminary data.</text>
</comment>
<evidence type="ECO:0000256" key="4">
    <source>
        <dbReference type="ARBA" id="ARBA00023315"/>
    </source>
</evidence>
<sequence length="192" mass="20507">MDTKATKEDVFAQLLNGETISSSNAQAHRLLEESFITKKILLRLNNTADPSEIRSILSEIITSTIDPSTTIFTPIHINYGKNIKIGKNVFINFNCTFLDLGGITIEDNVLIAPRVNIISEGHPISSQNRQSLVPGAVHIKKNAWIGTAATILSGVTVGENSIVAAGAVVAKDVPDNTIVGGIPAKIIKAIPE</sequence>
<keyword evidence="3" id="KW-0677">Repeat</keyword>
<reference evidence="5 6" key="1">
    <citation type="submission" date="2024-04" db="EMBL/GenBank/DDBJ databases">
        <title>Flavobacterium sp. DGU38 16S ribosomal RNA gene Genome sequencing and assembly.</title>
        <authorList>
            <person name="Park S."/>
        </authorList>
    </citation>
    <scope>NUCLEOTIDE SEQUENCE [LARGE SCALE GENOMIC DNA]</scope>
    <source>
        <strain evidence="5 6">DGU38</strain>
    </source>
</reference>
<evidence type="ECO:0000256" key="3">
    <source>
        <dbReference type="ARBA" id="ARBA00022737"/>
    </source>
</evidence>
<dbReference type="Gene3D" id="2.160.10.10">
    <property type="entry name" value="Hexapeptide repeat proteins"/>
    <property type="match status" value="1"/>
</dbReference>
<dbReference type="InterPro" id="IPR001451">
    <property type="entry name" value="Hexapep"/>
</dbReference>
<dbReference type="PANTHER" id="PTHR23416:SF23">
    <property type="entry name" value="ACETYLTRANSFERASE C18B11.09C-RELATED"/>
    <property type="match status" value="1"/>
</dbReference>